<reference evidence="1 2" key="1">
    <citation type="submission" date="2013-04" db="EMBL/GenBank/DDBJ databases">
        <title>The Genome Sequence of Enterorhabdus caecimuris B7.</title>
        <authorList>
            <consortium name="The Broad Institute Genomics Platform"/>
            <consortium name="The Broad Institute Genome Sequencing Center for Infectious Disease"/>
            <person name="Earl A."/>
            <person name="Xavier R."/>
            <person name="Elson C."/>
            <person name="Duck W."/>
            <person name="Walker B."/>
            <person name="Young S."/>
            <person name="Zeng Q."/>
            <person name="Gargeya S."/>
            <person name="Fitzgerald M."/>
            <person name="Haas B."/>
            <person name="Abouelleil A."/>
            <person name="Allen A.W."/>
            <person name="Alvarado L."/>
            <person name="Arachchi H.M."/>
            <person name="Berlin A.M."/>
            <person name="Chapman S.B."/>
            <person name="Gainer-Dewar J."/>
            <person name="Goldberg J."/>
            <person name="Griggs A."/>
            <person name="Gujja S."/>
            <person name="Hansen M."/>
            <person name="Howarth C."/>
            <person name="Imamovic A."/>
            <person name="Ireland A."/>
            <person name="Larimer J."/>
            <person name="McCowan C."/>
            <person name="Murphy C."/>
            <person name="Pearson M."/>
            <person name="Poon T.W."/>
            <person name="Priest M."/>
            <person name="Roberts A."/>
            <person name="Saif S."/>
            <person name="Shea T."/>
            <person name="Sisk P."/>
            <person name="Sykes S."/>
            <person name="Wortman J."/>
            <person name="Nusbaum C."/>
            <person name="Birren B."/>
        </authorList>
    </citation>
    <scope>NUCLEOTIDE SEQUENCE [LARGE SCALE GENOMIC DNA]</scope>
    <source>
        <strain evidence="1 2">B7</strain>
    </source>
</reference>
<evidence type="ECO:0000313" key="2">
    <source>
        <dbReference type="Proteomes" id="UP000014204"/>
    </source>
</evidence>
<dbReference type="Proteomes" id="UP000014204">
    <property type="component" value="Unassembled WGS sequence"/>
</dbReference>
<sequence>MTDAIAVALAGQAAMLRAFFDIYENDDENAAIVDRARREGLGAVVADLPDQSTLAESAGRGQ</sequence>
<gene>
    <name evidence="1" type="ORF">C811_01501</name>
</gene>
<dbReference type="EMBL" id="ASSY01000008">
    <property type="protein sequence ID" value="EOS51083.1"/>
    <property type="molecule type" value="Genomic_DNA"/>
</dbReference>
<comment type="caution">
    <text evidence="1">The sequence shown here is derived from an EMBL/GenBank/DDBJ whole genome shotgun (WGS) entry which is preliminary data.</text>
</comment>
<dbReference type="AlphaFoldDB" id="R9KXQ0"/>
<accession>R9KXQ0</accession>
<name>R9KXQ0_9ACTN</name>
<dbReference type="STRING" id="1235794.C811_01501"/>
<dbReference type="HOGENOM" id="CLU_2897023_0_0_11"/>
<proteinExistence type="predicted"/>
<evidence type="ECO:0000313" key="1">
    <source>
        <dbReference type="EMBL" id="EOS51083.1"/>
    </source>
</evidence>
<organism evidence="1 2">
    <name type="scientific">Adlercreutzia caecimuris B7</name>
    <dbReference type="NCBI Taxonomy" id="1235794"/>
    <lineage>
        <taxon>Bacteria</taxon>
        <taxon>Bacillati</taxon>
        <taxon>Actinomycetota</taxon>
        <taxon>Coriobacteriia</taxon>
        <taxon>Eggerthellales</taxon>
        <taxon>Eggerthellaceae</taxon>
        <taxon>Adlercreutzia</taxon>
    </lineage>
</organism>
<protein>
    <submittedName>
        <fullName evidence="1">Uncharacterized protein</fullName>
    </submittedName>
</protein>
<keyword evidence="2" id="KW-1185">Reference proteome</keyword>